<dbReference type="GO" id="GO:0005524">
    <property type="term" value="F:ATP binding"/>
    <property type="evidence" value="ECO:0007669"/>
    <property type="project" value="UniProtKB-UniRule"/>
</dbReference>
<keyword evidence="6 14" id="KW-0547">Nucleotide-binding</keyword>
<keyword evidence="4 14" id="KW-0436">Ligase</keyword>
<comment type="caution">
    <text evidence="17">The sequence shown here is derived from an EMBL/GenBank/DDBJ whole genome shotgun (WGS) entry which is preliminary data.</text>
</comment>
<feature type="binding site" evidence="14">
    <location>
        <position position="698"/>
    </location>
    <ligand>
        <name>Zn(2+)</name>
        <dbReference type="ChEBI" id="CHEBI:29105"/>
    </ligand>
</feature>
<dbReference type="HAMAP" id="MF_00036_B">
    <property type="entry name" value="Ala_tRNA_synth_B"/>
    <property type="match status" value="1"/>
</dbReference>
<dbReference type="InterPro" id="IPR002318">
    <property type="entry name" value="Ala-tRNA-lgiase_IIc"/>
</dbReference>
<dbReference type="InterPro" id="IPR009000">
    <property type="entry name" value="Transl_B-barrel_sf"/>
</dbReference>
<dbReference type="Gene3D" id="3.10.310.40">
    <property type="match status" value="1"/>
</dbReference>
<evidence type="ECO:0000256" key="1">
    <source>
        <dbReference type="ARBA" id="ARBA00008226"/>
    </source>
</evidence>
<dbReference type="GO" id="GO:0140096">
    <property type="term" value="F:catalytic activity, acting on a protein"/>
    <property type="evidence" value="ECO:0007669"/>
    <property type="project" value="UniProtKB-ARBA"/>
</dbReference>
<dbReference type="FunFam" id="3.30.980.10:FF:000004">
    <property type="entry name" value="Alanine--tRNA ligase, cytoplasmic"/>
    <property type="match status" value="1"/>
</dbReference>
<keyword evidence="9 14" id="KW-0694">RNA-binding</keyword>
<comment type="subcellular location">
    <subcellularLocation>
        <location evidence="14">Cytoplasm</location>
    </subcellularLocation>
</comment>
<protein>
    <recommendedName>
        <fullName evidence="14">Alanine--tRNA ligase</fullName>
        <ecNumber evidence="14">6.1.1.7</ecNumber>
    </recommendedName>
    <alternativeName>
        <fullName evidence="14">Alanyl-tRNA synthetase</fullName>
        <shortName evidence="14">AlaRS</shortName>
    </alternativeName>
</protein>
<organism evidence="17 18">
    <name type="scientific">Carnobacterium divergens DSM 20623</name>
    <dbReference type="NCBI Taxonomy" id="1449336"/>
    <lineage>
        <taxon>Bacteria</taxon>
        <taxon>Bacillati</taxon>
        <taxon>Bacillota</taxon>
        <taxon>Bacilli</taxon>
        <taxon>Lactobacillales</taxon>
        <taxon>Carnobacteriaceae</taxon>
        <taxon>Carnobacterium</taxon>
    </lineage>
</organism>
<dbReference type="FunFam" id="3.30.54.20:FF:000001">
    <property type="entry name" value="Alanine--tRNA ligase"/>
    <property type="match status" value="1"/>
</dbReference>
<evidence type="ECO:0000256" key="2">
    <source>
        <dbReference type="ARBA" id="ARBA00022490"/>
    </source>
</evidence>
<dbReference type="GO" id="GO:0000049">
    <property type="term" value="F:tRNA binding"/>
    <property type="evidence" value="ECO:0007669"/>
    <property type="project" value="UniProtKB-KW"/>
</dbReference>
<dbReference type="Gene3D" id="2.40.30.130">
    <property type="match status" value="1"/>
</dbReference>
<dbReference type="InterPro" id="IPR018163">
    <property type="entry name" value="Thr/Ala-tRNA-synth_IIc_edit"/>
</dbReference>
<dbReference type="eggNOG" id="COG0013">
    <property type="taxonomic scope" value="Bacteria"/>
</dbReference>
<dbReference type="CDD" id="cd00673">
    <property type="entry name" value="AlaRS_core"/>
    <property type="match status" value="1"/>
</dbReference>
<dbReference type="GO" id="GO:0004813">
    <property type="term" value="F:alanine-tRNA ligase activity"/>
    <property type="evidence" value="ECO:0007669"/>
    <property type="project" value="UniProtKB-UniRule"/>
</dbReference>
<dbReference type="Pfam" id="PF07973">
    <property type="entry name" value="tRNA_SAD"/>
    <property type="match status" value="1"/>
</dbReference>
<sequence length="910" mass="101615">MQRVYWIFLFLKRNNPLKKLTDERKTIMKRLTSAEVRQLFLDFFASKGHKIEPSASLVPFEDPTLLWINSGVATLKKYFDGTIVPENPRITNAQKSIRTNDIENVGKTARHHTLFEMLGNFSIGDYFKEDAIVWAWEFLTDEKWLALDPEKLYVTVYPEDKEARRLWKEKVGLTDEHIVDVEDNFWDIGAGPSGPDSEIFYDRGEEFNDLEADDPENYPGGENERYLEIWNLVFSEFNHKPDNTYEPLPNKNIDTGMGLERVVSILQDAPTNFETDLFMPIIEEVASLSANKKYAVDPQLDISFKVIADHVRAVSFAIGDGALPSNEGRGYVLRRLLRRAVMHGKKLGIHEAFMYKLVPVVGRIMNSYYPEILDKEDFIVKVIRTEEERFHETINDGLTILNNIVKELKEKGEDTITGADIFKLYDTYGFPVELTEEYAEDEGLKVDHEGFKVEMKKQQDRARAARSDAKSMAVQTGLLSEVKVPSHFVGYHETDATGVLSIIATSDELVESVNVDHEAQLIFDQTPFYAEMGGQVADTGVVKNANGDVVAKVIDVKKAPNGQPLHSVEVLTTLTVGETYKLAVDKTARRKITRNHTATHLLHRALKDVLGDHANQAGSLVAPHYLRFDFTHFGQITADELAKMERIVNEKIWESLSVETVETGIEEAKQMGAMALFGEKYGKVVRVVNIDNYSIELCGGVHVQNTSEIGVFKILSESGIGAGVRRIEAVTSEEAYLALFIEQTRLNEVAALVKAPQTKEVVSKVTQLQAELKEVQKENDSLQAKLANDQAGDIFKEINDVAGFSVIAAKVDVKDMNGLRQLADQWKQNNVSDILVLATAQEDKVSLLAAINQESIKKGLKAGDLIKEIAPLVGGGGGGRPDMAQAGGKNPAGLSDALVQVTKWIEEKAE</sequence>
<accession>A0A0R2HPS6</accession>
<keyword evidence="10 14" id="KW-0648">Protein biosynthesis</keyword>
<keyword evidence="18" id="KW-1185">Reference proteome</keyword>
<keyword evidence="8 14" id="KW-0067">ATP-binding</keyword>
<dbReference type="PATRIC" id="fig|1449336.4.peg.2160"/>
<dbReference type="PRINTS" id="PR00980">
    <property type="entry name" value="TRNASYNTHALA"/>
</dbReference>
<comment type="domain">
    <text evidence="14">Consists of three domains; the N-terminal catalytic domain, the editing domain and the C-terminal C-Ala domain. The editing domain removes incorrectly charged amino acids, while the C-Ala domain, along with tRNA(Ala), serves as a bridge to cooperatively bring together the editing and aminoacylation centers thus stimulating deacylation of misacylated tRNAs.</text>
</comment>
<dbReference type="GO" id="GO:0016740">
    <property type="term" value="F:transferase activity"/>
    <property type="evidence" value="ECO:0007669"/>
    <property type="project" value="UniProtKB-ARBA"/>
</dbReference>
<keyword evidence="3 14" id="KW-0820">tRNA-binding</keyword>
<dbReference type="InterPro" id="IPR018164">
    <property type="entry name" value="Ala-tRNA-synth_IIc_N"/>
</dbReference>
<evidence type="ECO:0000313" key="18">
    <source>
        <dbReference type="Proteomes" id="UP000051658"/>
    </source>
</evidence>
<dbReference type="Proteomes" id="UP000051658">
    <property type="component" value="Unassembled WGS sequence"/>
</dbReference>
<evidence type="ECO:0000256" key="5">
    <source>
        <dbReference type="ARBA" id="ARBA00022723"/>
    </source>
</evidence>
<dbReference type="SUPFAM" id="SSF55681">
    <property type="entry name" value="Class II aaRS and biotin synthetases"/>
    <property type="match status" value="1"/>
</dbReference>
<dbReference type="InterPro" id="IPR045864">
    <property type="entry name" value="aa-tRNA-synth_II/BPL/LPL"/>
</dbReference>
<feature type="binding site" evidence="14">
    <location>
        <position position="596"/>
    </location>
    <ligand>
        <name>Zn(2+)</name>
        <dbReference type="ChEBI" id="CHEBI:29105"/>
    </ligand>
</feature>
<evidence type="ECO:0000256" key="11">
    <source>
        <dbReference type="ARBA" id="ARBA00023146"/>
    </source>
</evidence>
<dbReference type="NCBIfam" id="TIGR00344">
    <property type="entry name" value="alaS"/>
    <property type="match status" value="1"/>
</dbReference>
<dbReference type="GO" id="GO:0006419">
    <property type="term" value="P:alanyl-tRNA aminoacylation"/>
    <property type="evidence" value="ECO:0007669"/>
    <property type="project" value="UniProtKB-UniRule"/>
</dbReference>
<evidence type="ECO:0000256" key="7">
    <source>
        <dbReference type="ARBA" id="ARBA00022833"/>
    </source>
</evidence>
<comment type="function">
    <text evidence="12 14">Catalyzes the attachment of alanine to tRNA(Ala) in a two-step reaction: alanine is first activated by ATP to form Ala-AMP and then transferred to the acceptor end of tRNA(Ala). Also edits incorrectly charged Ser-tRNA(Ala) and Gly-tRNA(Ala) via its editing domain.</text>
</comment>
<evidence type="ECO:0000259" key="16">
    <source>
        <dbReference type="PROSITE" id="PS50860"/>
    </source>
</evidence>
<dbReference type="PANTHER" id="PTHR11777">
    <property type="entry name" value="ALANYL-TRNA SYNTHETASE"/>
    <property type="match status" value="1"/>
</dbReference>
<evidence type="ECO:0000256" key="6">
    <source>
        <dbReference type="ARBA" id="ARBA00022741"/>
    </source>
</evidence>
<dbReference type="GO" id="GO:0002161">
    <property type="term" value="F:aminoacyl-tRNA deacylase activity"/>
    <property type="evidence" value="ECO:0007669"/>
    <property type="project" value="TreeGrafter"/>
</dbReference>
<dbReference type="InterPro" id="IPR003156">
    <property type="entry name" value="DHHA1_dom"/>
</dbReference>
<feature type="domain" description="Alanyl-transfer RNA synthetases family profile" evidence="16">
    <location>
        <begin position="31"/>
        <end position="741"/>
    </location>
</feature>
<keyword evidence="11 14" id="KW-0030">Aminoacyl-tRNA synthetase</keyword>
<dbReference type="PANTHER" id="PTHR11777:SF9">
    <property type="entry name" value="ALANINE--TRNA LIGASE, CYTOPLASMIC"/>
    <property type="match status" value="1"/>
</dbReference>
<dbReference type="EC" id="6.1.1.7" evidence="14"/>
<evidence type="ECO:0000256" key="12">
    <source>
        <dbReference type="ARBA" id="ARBA00024779"/>
    </source>
</evidence>
<gene>
    <name evidence="14" type="primary">alaS</name>
    <name evidence="17" type="ORF">IV74_GL002123</name>
</gene>
<evidence type="ECO:0000256" key="10">
    <source>
        <dbReference type="ARBA" id="ARBA00022917"/>
    </source>
</evidence>
<keyword evidence="2 14" id="KW-0963">Cytoplasm</keyword>
<feature type="coiled-coil region" evidence="15">
    <location>
        <begin position="758"/>
        <end position="792"/>
    </location>
</feature>
<reference evidence="17 18" key="1">
    <citation type="journal article" date="2015" name="Genome Announc.">
        <title>Expanding the biotechnology potential of lactobacilli through comparative genomics of 213 strains and associated genera.</title>
        <authorList>
            <person name="Sun Z."/>
            <person name="Harris H.M."/>
            <person name="McCann A."/>
            <person name="Guo C."/>
            <person name="Argimon S."/>
            <person name="Zhang W."/>
            <person name="Yang X."/>
            <person name="Jeffery I.B."/>
            <person name="Cooney J.C."/>
            <person name="Kagawa T.F."/>
            <person name="Liu W."/>
            <person name="Song Y."/>
            <person name="Salvetti E."/>
            <person name="Wrobel A."/>
            <person name="Rasinkangas P."/>
            <person name="Parkhill J."/>
            <person name="Rea M.C."/>
            <person name="O'Sullivan O."/>
            <person name="Ritari J."/>
            <person name="Douillard F.P."/>
            <person name="Paul Ross R."/>
            <person name="Yang R."/>
            <person name="Briner A.E."/>
            <person name="Felis G.E."/>
            <person name="de Vos W.M."/>
            <person name="Barrangou R."/>
            <person name="Klaenhammer T.R."/>
            <person name="Caufield P.W."/>
            <person name="Cui Y."/>
            <person name="Zhang H."/>
            <person name="O'Toole P.W."/>
        </authorList>
    </citation>
    <scope>NUCLEOTIDE SEQUENCE [LARGE SCALE GENOMIC DNA]</scope>
    <source>
        <strain evidence="17 18">DSM 20623</strain>
    </source>
</reference>
<dbReference type="GO" id="GO:0008270">
    <property type="term" value="F:zinc ion binding"/>
    <property type="evidence" value="ECO:0007669"/>
    <property type="project" value="UniProtKB-UniRule"/>
</dbReference>
<dbReference type="SUPFAM" id="SSF50447">
    <property type="entry name" value="Translation proteins"/>
    <property type="match status" value="1"/>
</dbReference>
<feature type="binding site" evidence="14">
    <location>
        <position position="600"/>
    </location>
    <ligand>
        <name>Zn(2+)</name>
        <dbReference type="ChEBI" id="CHEBI:29105"/>
    </ligand>
</feature>
<evidence type="ECO:0000256" key="4">
    <source>
        <dbReference type="ARBA" id="ARBA00022598"/>
    </source>
</evidence>
<dbReference type="SUPFAM" id="SSF55186">
    <property type="entry name" value="ThrRS/AlaRS common domain"/>
    <property type="match status" value="1"/>
</dbReference>
<evidence type="ECO:0000256" key="8">
    <source>
        <dbReference type="ARBA" id="ARBA00022840"/>
    </source>
</evidence>
<keyword evidence="5 14" id="KW-0479">Metal-binding</keyword>
<evidence type="ECO:0000256" key="9">
    <source>
        <dbReference type="ARBA" id="ARBA00022884"/>
    </source>
</evidence>
<dbReference type="Pfam" id="PF01411">
    <property type="entry name" value="tRNA-synt_2c"/>
    <property type="match status" value="1"/>
</dbReference>
<dbReference type="Pfam" id="PF02272">
    <property type="entry name" value="DHHA1"/>
    <property type="match status" value="1"/>
</dbReference>
<evidence type="ECO:0000313" key="17">
    <source>
        <dbReference type="EMBL" id="KRN54539.1"/>
    </source>
</evidence>
<comment type="catalytic activity">
    <reaction evidence="13 14">
        <text>tRNA(Ala) + L-alanine + ATP = L-alanyl-tRNA(Ala) + AMP + diphosphate</text>
        <dbReference type="Rhea" id="RHEA:12540"/>
        <dbReference type="Rhea" id="RHEA-COMP:9657"/>
        <dbReference type="Rhea" id="RHEA-COMP:9923"/>
        <dbReference type="ChEBI" id="CHEBI:30616"/>
        <dbReference type="ChEBI" id="CHEBI:33019"/>
        <dbReference type="ChEBI" id="CHEBI:57972"/>
        <dbReference type="ChEBI" id="CHEBI:78442"/>
        <dbReference type="ChEBI" id="CHEBI:78497"/>
        <dbReference type="ChEBI" id="CHEBI:456215"/>
        <dbReference type="EC" id="6.1.1.7"/>
    </reaction>
</comment>
<keyword evidence="7 14" id="KW-0862">Zinc</keyword>
<evidence type="ECO:0000256" key="15">
    <source>
        <dbReference type="SAM" id="Coils"/>
    </source>
</evidence>
<dbReference type="EMBL" id="JQBS01000035">
    <property type="protein sequence ID" value="KRN54539.1"/>
    <property type="molecule type" value="Genomic_DNA"/>
</dbReference>
<dbReference type="SMART" id="SM00863">
    <property type="entry name" value="tRNA_SAD"/>
    <property type="match status" value="1"/>
</dbReference>
<evidence type="ECO:0000256" key="14">
    <source>
        <dbReference type="HAMAP-Rule" id="MF_00036"/>
    </source>
</evidence>
<dbReference type="PROSITE" id="PS50860">
    <property type="entry name" value="AA_TRNA_LIGASE_II_ALA"/>
    <property type="match status" value="1"/>
</dbReference>
<dbReference type="InterPro" id="IPR012947">
    <property type="entry name" value="tRNA_SAD"/>
</dbReference>
<dbReference type="GO" id="GO:0005829">
    <property type="term" value="C:cytosol"/>
    <property type="evidence" value="ECO:0007669"/>
    <property type="project" value="TreeGrafter"/>
</dbReference>
<feature type="binding site" evidence="14">
    <location>
        <position position="702"/>
    </location>
    <ligand>
        <name>Zn(2+)</name>
        <dbReference type="ChEBI" id="CHEBI:29105"/>
    </ligand>
</feature>
<dbReference type="Gene3D" id="3.30.980.10">
    <property type="entry name" value="Threonyl-trna Synthetase, Chain A, domain 2"/>
    <property type="match status" value="1"/>
</dbReference>
<dbReference type="FunFam" id="3.10.310.40:FF:000001">
    <property type="entry name" value="Alanine--tRNA ligase"/>
    <property type="match status" value="1"/>
</dbReference>
<evidence type="ECO:0000256" key="13">
    <source>
        <dbReference type="ARBA" id="ARBA00048300"/>
    </source>
</evidence>
<evidence type="ECO:0000256" key="3">
    <source>
        <dbReference type="ARBA" id="ARBA00022555"/>
    </source>
</evidence>
<keyword evidence="15" id="KW-0175">Coiled coil</keyword>
<comment type="similarity">
    <text evidence="1 14">Belongs to the class-II aminoacyl-tRNA synthetase family.</text>
</comment>
<dbReference type="SUPFAM" id="SSF101353">
    <property type="entry name" value="Putative anticodon-binding domain of alanyl-tRNA synthetase (AlaRS)"/>
    <property type="match status" value="1"/>
</dbReference>
<dbReference type="AlphaFoldDB" id="A0A0R2HPS6"/>
<dbReference type="InterPro" id="IPR018165">
    <property type="entry name" value="Ala-tRNA-synth_IIc_core"/>
</dbReference>
<dbReference type="InterPro" id="IPR023033">
    <property type="entry name" value="Ala_tRNA_ligase_euk/bac"/>
</dbReference>
<dbReference type="Gene3D" id="6.10.250.550">
    <property type="match status" value="1"/>
</dbReference>
<dbReference type="InterPro" id="IPR018162">
    <property type="entry name" value="Ala-tRNA-ligase_IIc_anticod-bd"/>
</dbReference>
<dbReference type="FunFam" id="3.30.930.10:FF:000046">
    <property type="entry name" value="Alanine--tRNA ligase"/>
    <property type="match status" value="1"/>
</dbReference>
<proteinExistence type="inferred from homology"/>
<comment type="cofactor">
    <cofactor evidence="14">
        <name>Zn(2+)</name>
        <dbReference type="ChEBI" id="CHEBI:29105"/>
    </cofactor>
    <text evidence="14">Binds 1 zinc ion per subunit.</text>
</comment>
<name>A0A0R2HPS6_CARDV</name>
<dbReference type="InterPro" id="IPR050058">
    <property type="entry name" value="Ala-tRNA_ligase"/>
</dbReference>
<dbReference type="Gene3D" id="3.30.930.10">
    <property type="entry name" value="Bira Bifunctional Protein, Domain 2"/>
    <property type="match status" value="1"/>
</dbReference>
<dbReference type="Gene3D" id="3.30.54.20">
    <property type="match status" value="1"/>
</dbReference>